<evidence type="ECO:0000256" key="2">
    <source>
        <dbReference type="ARBA" id="ARBA00007774"/>
    </source>
</evidence>
<dbReference type="PANTHER" id="PTHR14150:SF12">
    <property type="entry name" value="U3 SMALL NUCLEOLAR RNA-ASSOCIATED PROTEIN 14 HOMOLOG A"/>
    <property type="match status" value="1"/>
</dbReference>
<keyword evidence="3" id="KW-0597">Phosphoprotein</keyword>
<gene>
    <name evidence="6" type="ORF">Cfor_04224</name>
</gene>
<keyword evidence="7" id="KW-1185">Reference proteome</keyword>
<dbReference type="Pfam" id="PF04615">
    <property type="entry name" value="Utp14"/>
    <property type="match status" value="1"/>
</dbReference>
<sequence length="767" mass="87268">MDNFDSPYSDNSDHEINDTLHSNLLAAVSQLGCKQRVKPPSRKESSFQVSEFHLGKSGANKNAVLITNLAKSLGQQGSHAVITKQLRSVRRKARTLPRPLEKPVAARIQRTVGFRNVKNQLGRWDAVVHSNRAADQLTFPLKQSTVNFQTTDDFISKLKVLLNSEEEEYKLSLAEMHERRREMAKLRAQQSYMAAKASRQKKIKSKKYHRILRRERIRQQLKDFEVLQKTDPEAALLQLEQLERTRAEERVSLRHRSTGQWARNKAVRAKYDKESRQELAQQLAVSRDLTQKIQSESSSDDEEEKNDEKLIPADSDNPWIAPKTSTEVDEFVSAYRKYWEENNKKSLEQNGTINNSTSHNKGAEEREVGNEVKKEHTGNRETALPDKNVENENDKGTEADESHVGCHTSESGCAGGENNKDGLLAADVPVSEEQRHNSSKNNQAFNGLGRKIKRNRRNSVENSAVKNKVKIDELFDDVEEKLKEKVSKKLKKLKVELKLKDENKTEEANSESDNEGPSLKLKQMYIRPDLDEELVEQPYDKIQEEESSNMSLSKIVAESTVQEEVQEPTVDNIDPNKFIAMKPKHLQTELPDMVTRDEAIDDSEDESTERQMTITEAFAEDDVVAEFRKEKEEVTDKSQPQSVDLSLPGWGEWGGKNLPVSSRKKRHFIIKFPEVAPRKDANKGSVIINEEKNDKVVSHQVSELPFPFTSVKDFEASIRGPIGNTWIPETAHHALIKPPVVTKLGTIIKPMDEDILVKKKKKIKGMP</sequence>
<evidence type="ECO:0000256" key="4">
    <source>
        <dbReference type="ARBA" id="ARBA00023242"/>
    </source>
</evidence>
<reference evidence="7" key="1">
    <citation type="submission" date="2020-01" db="EMBL/GenBank/DDBJ databases">
        <title>Draft genome sequence of the Termite Coptotermes fromosanus.</title>
        <authorList>
            <person name="Itakura S."/>
            <person name="Yosikawa Y."/>
            <person name="Umezawa K."/>
        </authorList>
    </citation>
    <scope>NUCLEOTIDE SEQUENCE [LARGE SCALE GENOMIC DNA]</scope>
</reference>
<evidence type="ECO:0000256" key="5">
    <source>
        <dbReference type="SAM" id="MobiDB-lite"/>
    </source>
</evidence>
<name>A0A6L2PP89_COPFO</name>
<feature type="compositionally biased region" description="Polar residues" evidence="5">
    <location>
        <begin position="348"/>
        <end position="360"/>
    </location>
</feature>
<feature type="region of interest" description="Disordered" evidence="5">
    <location>
        <begin position="346"/>
        <end position="461"/>
    </location>
</feature>
<organism evidence="6 7">
    <name type="scientific">Coptotermes formosanus</name>
    <name type="common">Formosan subterranean termite</name>
    <dbReference type="NCBI Taxonomy" id="36987"/>
    <lineage>
        <taxon>Eukaryota</taxon>
        <taxon>Metazoa</taxon>
        <taxon>Ecdysozoa</taxon>
        <taxon>Arthropoda</taxon>
        <taxon>Hexapoda</taxon>
        <taxon>Insecta</taxon>
        <taxon>Pterygota</taxon>
        <taxon>Neoptera</taxon>
        <taxon>Polyneoptera</taxon>
        <taxon>Dictyoptera</taxon>
        <taxon>Blattodea</taxon>
        <taxon>Blattoidea</taxon>
        <taxon>Termitoidae</taxon>
        <taxon>Rhinotermitidae</taxon>
        <taxon>Coptotermes</taxon>
    </lineage>
</organism>
<dbReference type="OrthoDB" id="277439at2759"/>
<evidence type="ECO:0000256" key="1">
    <source>
        <dbReference type="ARBA" id="ARBA00004604"/>
    </source>
</evidence>
<accession>A0A6L2PP89</accession>
<comment type="similarity">
    <text evidence="2">Belongs to the UTP14 family.</text>
</comment>
<evidence type="ECO:0000256" key="3">
    <source>
        <dbReference type="ARBA" id="ARBA00022553"/>
    </source>
</evidence>
<proteinExistence type="inferred from homology"/>
<dbReference type="PANTHER" id="PTHR14150">
    <property type="entry name" value="U3 SMALL NUCLEOLAR RNA-ASSOCIATED PROTEIN 14"/>
    <property type="match status" value="1"/>
</dbReference>
<dbReference type="InterPro" id="IPR006709">
    <property type="entry name" value="SSU_processome_Utp14"/>
</dbReference>
<protein>
    <submittedName>
        <fullName evidence="6">Uncharacterized protein</fullName>
    </submittedName>
</protein>
<feature type="compositionally biased region" description="Basic and acidic residues" evidence="5">
    <location>
        <begin position="496"/>
        <end position="507"/>
    </location>
</feature>
<feature type="region of interest" description="Disordered" evidence="5">
    <location>
        <begin position="284"/>
        <end position="324"/>
    </location>
</feature>
<feature type="region of interest" description="Disordered" evidence="5">
    <location>
        <begin position="496"/>
        <end position="522"/>
    </location>
</feature>
<dbReference type="FunCoup" id="A0A6L2PP89">
    <property type="interactions" value="1018"/>
</dbReference>
<feature type="compositionally biased region" description="Basic and acidic residues" evidence="5">
    <location>
        <begin position="361"/>
        <end position="404"/>
    </location>
</feature>
<dbReference type="GO" id="GO:0032040">
    <property type="term" value="C:small-subunit processome"/>
    <property type="evidence" value="ECO:0007669"/>
    <property type="project" value="InterPro"/>
</dbReference>
<dbReference type="Proteomes" id="UP000502823">
    <property type="component" value="Unassembled WGS sequence"/>
</dbReference>
<comment type="caution">
    <text evidence="6">The sequence shown here is derived from an EMBL/GenBank/DDBJ whole genome shotgun (WGS) entry which is preliminary data.</text>
</comment>
<comment type="subcellular location">
    <subcellularLocation>
        <location evidence="1">Nucleus</location>
        <location evidence="1">Nucleolus</location>
    </subcellularLocation>
</comment>
<dbReference type="EMBL" id="BLKM01000329">
    <property type="protein sequence ID" value="GFG31787.1"/>
    <property type="molecule type" value="Genomic_DNA"/>
</dbReference>
<keyword evidence="4" id="KW-0539">Nucleus</keyword>
<dbReference type="GO" id="GO:0006364">
    <property type="term" value="P:rRNA processing"/>
    <property type="evidence" value="ECO:0007669"/>
    <property type="project" value="InterPro"/>
</dbReference>
<dbReference type="InParanoid" id="A0A6L2PP89"/>
<evidence type="ECO:0000313" key="6">
    <source>
        <dbReference type="EMBL" id="GFG31787.1"/>
    </source>
</evidence>
<evidence type="ECO:0000313" key="7">
    <source>
        <dbReference type="Proteomes" id="UP000502823"/>
    </source>
</evidence>
<dbReference type="AlphaFoldDB" id="A0A6L2PP89"/>